<comment type="caution">
    <text evidence="5">The sequence shown here is derived from an EMBL/GenBank/DDBJ whole genome shotgun (WGS) entry which is preliminary data.</text>
</comment>
<dbReference type="PROSITE" id="PS50206">
    <property type="entry name" value="RHODANESE_3"/>
    <property type="match status" value="2"/>
</dbReference>
<evidence type="ECO:0000313" key="5">
    <source>
        <dbReference type="EMBL" id="OWQ99445.1"/>
    </source>
</evidence>
<dbReference type="Pfam" id="PF00581">
    <property type="entry name" value="Rhodanese"/>
    <property type="match status" value="2"/>
</dbReference>
<dbReference type="SUPFAM" id="SSF52821">
    <property type="entry name" value="Rhodanese/Cell cycle control phosphatase"/>
    <property type="match status" value="2"/>
</dbReference>
<accession>A0A246K1P8</accession>
<keyword evidence="2" id="KW-0677">Repeat</keyword>
<dbReference type="CDD" id="cd01448">
    <property type="entry name" value="TST_Repeat_1"/>
    <property type="match status" value="1"/>
</dbReference>
<organism evidence="5 6">
    <name type="scientific">Sphingopyxis bauzanensis</name>
    <dbReference type="NCBI Taxonomy" id="651663"/>
    <lineage>
        <taxon>Bacteria</taxon>
        <taxon>Pseudomonadati</taxon>
        <taxon>Pseudomonadota</taxon>
        <taxon>Alphaproteobacteria</taxon>
        <taxon>Sphingomonadales</taxon>
        <taxon>Sphingomonadaceae</taxon>
        <taxon>Sphingopyxis</taxon>
    </lineage>
</organism>
<dbReference type="NCBIfam" id="NF008557">
    <property type="entry name" value="PRK11493.1"/>
    <property type="match status" value="1"/>
</dbReference>
<sequence length="280" mass="30055">MDALVSTDWLERELGASDLRVVDATKFLGDSGRDARAEYEAGHIPGAVFMDLAELTDPSSDIDNMAPQAEKFASRMQSLGLGDGSRIVLYDDSPLKSAARAWWLLKLFGAHDVALLDGGLAKWKAEGRALEMGKQTLRHRHFTVWRDAKAVRTKDQMLANVDSAAEQVVDARPAARFTGEERDPRPGLAPGHIPNSRSLPHSALFNADGTWKQGDDLKAAFDAAGIDLDRPLVTTCGSGMTATVVAFGAHLLGKEDVAVYDGSWTEWGADPATPKATGAA</sequence>
<dbReference type="Proteomes" id="UP000197361">
    <property type="component" value="Unassembled WGS sequence"/>
</dbReference>
<evidence type="ECO:0000256" key="3">
    <source>
        <dbReference type="RuleBase" id="RU000507"/>
    </source>
</evidence>
<dbReference type="EMBL" id="NISK01000001">
    <property type="protein sequence ID" value="OWQ99445.1"/>
    <property type="molecule type" value="Genomic_DNA"/>
</dbReference>
<proteinExistence type="predicted"/>
<keyword evidence="5" id="KW-0670">Pyruvate</keyword>
<keyword evidence="6" id="KW-1185">Reference proteome</keyword>
<dbReference type="PANTHER" id="PTHR11364">
    <property type="entry name" value="THIOSULFATE SULFERTANSFERASE"/>
    <property type="match status" value="1"/>
</dbReference>
<evidence type="ECO:0000256" key="1">
    <source>
        <dbReference type="ARBA" id="ARBA00022679"/>
    </source>
</evidence>
<dbReference type="FunFam" id="3.40.250.10:FF:000001">
    <property type="entry name" value="Sulfurtransferase"/>
    <property type="match status" value="1"/>
</dbReference>
<feature type="domain" description="Rhodanese" evidence="4">
    <location>
        <begin position="15"/>
        <end position="132"/>
    </location>
</feature>
<feature type="domain" description="Rhodanese" evidence="4">
    <location>
        <begin position="162"/>
        <end position="276"/>
    </location>
</feature>
<dbReference type="InterPro" id="IPR045078">
    <property type="entry name" value="TST/MPST-like"/>
</dbReference>
<protein>
    <recommendedName>
        <fullName evidence="3">Sulfurtransferase</fullName>
    </recommendedName>
</protein>
<dbReference type="SMART" id="SM00450">
    <property type="entry name" value="RHOD"/>
    <property type="match status" value="2"/>
</dbReference>
<evidence type="ECO:0000256" key="2">
    <source>
        <dbReference type="ARBA" id="ARBA00022737"/>
    </source>
</evidence>
<dbReference type="OrthoDB" id="9781034at2"/>
<keyword evidence="1 3" id="KW-0808">Transferase</keyword>
<dbReference type="InterPro" id="IPR001307">
    <property type="entry name" value="Thiosulphate_STrfase_CS"/>
</dbReference>
<evidence type="ECO:0000313" key="6">
    <source>
        <dbReference type="Proteomes" id="UP000197361"/>
    </source>
</evidence>
<dbReference type="CDD" id="cd01449">
    <property type="entry name" value="TST_Repeat_2"/>
    <property type="match status" value="1"/>
</dbReference>
<dbReference type="PANTHER" id="PTHR11364:SF27">
    <property type="entry name" value="SULFURTRANSFERASE"/>
    <property type="match status" value="1"/>
</dbReference>
<name>A0A246K1P8_9SPHN</name>
<dbReference type="InterPro" id="IPR036873">
    <property type="entry name" value="Rhodanese-like_dom_sf"/>
</dbReference>
<gene>
    <name evidence="5" type="ORF">CDQ92_04795</name>
</gene>
<evidence type="ECO:0000259" key="4">
    <source>
        <dbReference type="PROSITE" id="PS50206"/>
    </source>
</evidence>
<dbReference type="AlphaFoldDB" id="A0A246K1P8"/>
<dbReference type="InterPro" id="IPR001763">
    <property type="entry name" value="Rhodanese-like_dom"/>
</dbReference>
<dbReference type="RefSeq" id="WP_088440188.1">
    <property type="nucleotide sequence ID" value="NZ_BMMC01000001.1"/>
</dbReference>
<reference evidence="5 6" key="1">
    <citation type="journal article" date="2010" name="Int. J. Syst. Evol. Microbiol.">
        <title>Sphingopyxis bauzanensis sp. nov., a psychrophilic bacterium isolated from soil.</title>
        <authorList>
            <person name="Zhang D.C."/>
            <person name="Liu H.C."/>
            <person name="Xin Y.H."/>
            <person name="Zhou Y.G."/>
            <person name="Schinner F."/>
            <person name="Margesin R."/>
        </authorList>
    </citation>
    <scope>NUCLEOTIDE SEQUENCE [LARGE SCALE GENOMIC DNA]</scope>
    <source>
        <strain evidence="5 6">DSM 22271</strain>
    </source>
</reference>
<dbReference type="GO" id="GO:0004792">
    <property type="term" value="F:thiosulfate-cyanide sulfurtransferase activity"/>
    <property type="evidence" value="ECO:0007669"/>
    <property type="project" value="InterPro"/>
</dbReference>
<dbReference type="Gene3D" id="3.40.250.10">
    <property type="entry name" value="Rhodanese-like domain"/>
    <property type="match status" value="2"/>
</dbReference>
<dbReference type="PROSITE" id="PS00683">
    <property type="entry name" value="RHODANESE_2"/>
    <property type="match status" value="1"/>
</dbReference>